<proteinExistence type="inferred from homology"/>
<evidence type="ECO:0000256" key="4">
    <source>
        <dbReference type="ARBA" id="ARBA00022475"/>
    </source>
</evidence>
<comment type="subcellular location">
    <subcellularLocation>
        <location evidence="1">Cell membrane</location>
        <topology evidence="1">Peripheral membrane protein</topology>
    </subcellularLocation>
</comment>
<dbReference type="InterPro" id="IPR003593">
    <property type="entry name" value="AAA+_ATPase"/>
</dbReference>
<evidence type="ECO:0000313" key="14">
    <source>
        <dbReference type="Proteomes" id="UP000430975"/>
    </source>
</evidence>
<comment type="function">
    <text evidence="11">Part of the ABC transporter complex hrt involved in hemin import. Responsible for energy coupling to the transport system.</text>
</comment>
<dbReference type="GO" id="GO:0005524">
    <property type="term" value="F:ATP binding"/>
    <property type="evidence" value="ECO:0007669"/>
    <property type="project" value="UniProtKB-KW"/>
</dbReference>
<dbReference type="InterPro" id="IPR015854">
    <property type="entry name" value="ABC_transpr_LolD-like"/>
</dbReference>
<evidence type="ECO:0000256" key="2">
    <source>
        <dbReference type="ARBA" id="ARBA00011131"/>
    </source>
</evidence>
<evidence type="ECO:0000256" key="10">
    <source>
        <dbReference type="ARBA" id="ARBA00024432"/>
    </source>
</evidence>
<evidence type="ECO:0000259" key="12">
    <source>
        <dbReference type="PROSITE" id="PS50893"/>
    </source>
</evidence>
<dbReference type="GO" id="GO:0006865">
    <property type="term" value="P:amino acid transport"/>
    <property type="evidence" value="ECO:0007669"/>
    <property type="project" value="UniProtKB-KW"/>
</dbReference>
<evidence type="ECO:0000256" key="7">
    <source>
        <dbReference type="ARBA" id="ARBA00022970"/>
    </source>
</evidence>
<reference evidence="13 14" key="1">
    <citation type="submission" date="2019-11" db="EMBL/GenBank/DDBJ databases">
        <title>Characterisation of Fundicoccus ignavus gen. nov. sp. nov., a novel genus of the family Aerococcaceae isolated from bulk tank milk.</title>
        <authorList>
            <person name="Siebert A."/>
            <person name="Huptas C."/>
            <person name="Wenning M."/>
            <person name="Scherer S."/>
            <person name="Doll E.V."/>
        </authorList>
    </citation>
    <scope>NUCLEOTIDE SEQUENCE [LARGE SCALE GENOMIC DNA]</scope>
    <source>
        <strain evidence="13 14">WS4759</strain>
    </source>
</reference>
<keyword evidence="4" id="KW-1003">Cell membrane</keyword>
<sequence length="239" mass="26981">MKAIEVQGVSKKFNDGSKEILALKETNFSVEKGEFVAVIGPSGSGKSTFLTIIGGLQTPTEGKVLINNEPFSEVADKERTKLRFNEIGFILQASNLIPYLTVENQLKLVNKIRREPFQREVVDKWLKQLDIEDLRDKYPSDLSGGERQRVAIARALYHDPSVILADEPTASLDTERAFEVVEILARETKEQDKATIMVTHDERLIGHCDKVYYMQDGALTLDEEKTQLEPQDEQAVEDK</sequence>
<dbReference type="GO" id="GO:0016887">
    <property type="term" value="F:ATP hydrolysis activity"/>
    <property type="evidence" value="ECO:0007669"/>
    <property type="project" value="InterPro"/>
</dbReference>
<evidence type="ECO:0000313" key="13">
    <source>
        <dbReference type="EMBL" id="MRI85946.1"/>
    </source>
</evidence>
<comment type="subunit">
    <text evidence="2">The complex is composed of two ATP-binding proteins (HrtA), two transmembrane proteins (HrtB) and a solute-binding protein.</text>
</comment>
<organism evidence="13 14">
    <name type="scientific">Fundicoccus ignavus</name>
    <dbReference type="NCBI Taxonomy" id="2664442"/>
    <lineage>
        <taxon>Bacteria</taxon>
        <taxon>Bacillati</taxon>
        <taxon>Bacillota</taxon>
        <taxon>Bacilli</taxon>
        <taxon>Lactobacillales</taxon>
        <taxon>Aerococcaceae</taxon>
        <taxon>Fundicoccus</taxon>
    </lineage>
</organism>
<dbReference type="GO" id="GO:0005886">
    <property type="term" value="C:plasma membrane"/>
    <property type="evidence" value="ECO:0007669"/>
    <property type="project" value="UniProtKB-SubCell"/>
</dbReference>
<dbReference type="CDD" id="cd03255">
    <property type="entry name" value="ABC_MJ0796_LolCDE_FtsE"/>
    <property type="match status" value="1"/>
</dbReference>
<dbReference type="PANTHER" id="PTHR24220">
    <property type="entry name" value="IMPORT ATP-BINDING PROTEIN"/>
    <property type="match status" value="1"/>
</dbReference>
<gene>
    <name evidence="13" type="ORF">GIY09_08710</name>
</gene>
<keyword evidence="7" id="KW-0029">Amino-acid transport</keyword>
<dbReference type="Gene3D" id="3.40.50.300">
    <property type="entry name" value="P-loop containing nucleotide triphosphate hydrolases"/>
    <property type="match status" value="1"/>
</dbReference>
<dbReference type="Proteomes" id="UP000430975">
    <property type="component" value="Unassembled WGS sequence"/>
</dbReference>
<name>A0A6I2GFE7_9LACT</name>
<comment type="similarity">
    <text evidence="9">Belongs to the ABC transporter superfamily. HrtA family.</text>
</comment>
<dbReference type="RefSeq" id="WP_153863776.1">
    <property type="nucleotide sequence ID" value="NZ_WJQS01000007.1"/>
</dbReference>
<dbReference type="GO" id="GO:0098796">
    <property type="term" value="C:membrane protein complex"/>
    <property type="evidence" value="ECO:0007669"/>
    <property type="project" value="UniProtKB-ARBA"/>
</dbReference>
<keyword evidence="6 13" id="KW-0067">ATP-binding</keyword>
<dbReference type="EMBL" id="WJQS01000007">
    <property type="protein sequence ID" value="MRI85946.1"/>
    <property type="molecule type" value="Genomic_DNA"/>
</dbReference>
<dbReference type="Pfam" id="PF00005">
    <property type="entry name" value="ABC_tran"/>
    <property type="match status" value="1"/>
</dbReference>
<dbReference type="InterPro" id="IPR017911">
    <property type="entry name" value="MacB-like_ATP-bd"/>
</dbReference>
<dbReference type="GO" id="GO:0022857">
    <property type="term" value="F:transmembrane transporter activity"/>
    <property type="evidence" value="ECO:0007669"/>
    <property type="project" value="UniProtKB-ARBA"/>
</dbReference>
<evidence type="ECO:0000256" key="1">
    <source>
        <dbReference type="ARBA" id="ARBA00004202"/>
    </source>
</evidence>
<keyword evidence="14" id="KW-1185">Reference proteome</keyword>
<dbReference type="InterPro" id="IPR017871">
    <property type="entry name" value="ABC_transporter-like_CS"/>
</dbReference>
<dbReference type="PROSITE" id="PS50893">
    <property type="entry name" value="ABC_TRANSPORTER_2"/>
    <property type="match status" value="1"/>
</dbReference>
<comment type="caution">
    <text evidence="13">The sequence shown here is derived from an EMBL/GenBank/DDBJ whole genome shotgun (WGS) entry which is preliminary data.</text>
</comment>
<dbReference type="InterPro" id="IPR027417">
    <property type="entry name" value="P-loop_NTPase"/>
</dbReference>
<feature type="domain" description="ABC transporter" evidence="12">
    <location>
        <begin position="4"/>
        <end position="238"/>
    </location>
</feature>
<evidence type="ECO:0000256" key="3">
    <source>
        <dbReference type="ARBA" id="ARBA00022448"/>
    </source>
</evidence>
<accession>A0A6I2GFE7</accession>
<dbReference type="SUPFAM" id="SSF52540">
    <property type="entry name" value="P-loop containing nucleoside triphosphate hydrolases"/>
    <property type="match status" value="1"/>
</dbReference>
<keyword evidence="3" id="KW-0813">Transport</keyword>
<dbReference type="PANTHER" id="PTHR24220:SF666">
    <property type="entry name" value="HEMIN IMPORT ATP-BINDING PROTEIN HRTA-RELATED"/>
    <property type="match status" value="1"/>
</dbReference>
<evidence type="ECO:0000256" key="9">
    <source>
        <dbReference type="ARBA" id="ARBA00024359"/>
    </source>
</evidence>
<dbReference type="InterPro" id="IPR003439">
    <property type="entry name" value="ABC_transporter-like_ATP-bd"/>
</dbReference>
<dbReference type="FunFam" id="3.40.50.300:FF:000032">
    <property type="entry name" value="Export ABC transporter ATP-binding protein"/>
    <property type="match status" value="1"/>
</dbReference>
<dbReference type="SMART" id="SM00382">
    <property type="entry name" value="AAA"/>
    <property type="match status" value="1"/>
</dbReference>
<evidence type="ECO:0000256" key="11">
    <source>
        <dbReference type="ARBA" id="ARBA00024721"/>
    </source>
</evidence>
<dbReference type="PROSITE" id="PS00211">
    <property type="entry name" value="ABC_TRANSPORTER_1"/>
    <property type="match status" value="1"/>
</dbReference>
<keyword evidence="8" id="KW-0472">Membrane</keyword>
<dbReference type="AlphaFoldDB" id="A0A6I2GFE7"/>
<protein>
    <recommendedName>
        <fullName evidence="10">Putative hemin import ATP-binding protein HrtA</fullName>
    </recommendedName>
</protein>
<evidence type="ECO:0000256" key="8">
    <source>
        <dbReference type="ARBA" id="ARBA00023136"/>
    </source>
</evidence>
<evidence type="ECO:0000256" key="5">
    <source>
        <dbReference type="ARBA" id="ARBA00022741"/>
    </source>
</evidence>
<evidence type="ECO:0000256" key="6">
    <source>
        <dbReference type="ARBA" id="ARBA00022840"/>
    </source>
</evidence>
<keyword evidence="5" id="KW-0547">Nucleotide-binding</keyword>